<keyword evidence="2" id="KW-1185">Reference proteome</keyword>
<gene>
    <name evidence="1" type="ORF">TSAR_011116</name>
</gene>
<dbReference type="AlphaFoldDB" id="A0A232F2V4"/>
<dbReference type="EMBL" id="NNAY01001203">
    <property type="protein sequence ID" value="OXU24757.1"/>
    <property type="molecule type" value="Genomic_DNA"/>
</dbReference>
<reference evidence="1 2" key="1">
    <citation type="journal article" date="2017" name="Curr. Biol.">
        <title>The Evolution of Venom by Co-option of Single-Copy Genes.</title>
        <authorList>
            <person name="Martinson E.O."/>
            <person name="Mrinalini"/>
            <person name="Kelkar Y.D."/>
            <person name="Chang C.H."/>
            <person name="Werren J.H."/>
        </authorList>
    </citation>
    <scope>NUCLEOTIDE SEQUENCE [LARGE SCALE GENOMIC DNA]</scope>
    <source>
        <strain evidence="1 2">Alberta</strain>
        <tissue evidence="1">Whole body</tissue>
    </source>
</reference>
<protein>
    <submittedName>
        <fullName evidence="1">Uncharacterized protein</fullName>
    </submittedName>
</protein>
<sequence>MANCNLIKKCFRQKLLGIEGLTLLFASVYLRACVSVSHPLLPSCQASGSPRRRGALGARLRTTFSLPRPGFQTSRTRTEAGADFDEASLTPSSAAVLLSYFCGKRALFACG</sequence>
<evidence type="ECO:0000313" key="2">
    <source>
        <dbReference type="Proteomes" id="UP000215335"/>
    </source>
</evidence>
<proteinExistence type="predicted"/>
<organism evidence="1 2">
    <name type="scientific">Trichomalopsis sarcophagae</name>
    <dbReference type="NCBI Taxonomy" id="543379"/>
    <lineage>
        <taxon>Eukaryota</taxon>
        <taxon>Metazoa</taxon>
        <taxon>Ecdysozoa</taxon>
        <taxon>Arthropoda</taxon>
        <taxon>Hexapoda</taxon>
        <taxon>Insecta</taxon>
        <taxon>Pterygota</taxon>
        <taxon>Neoptera</taxon>
        <taxon>Endopterygota</taxon>
        <taxon>Hymenoptera</taxon>
        <taxon>Apocrita</taxon>
        <taxon>Proctotrupomorpha</taxon>
        <taxon>Chalcidoidea</taxon>
        <taxon>Pteromalidae</taxon>
        <taxon>Pteromalinae</taxon>
        <taxon>Trichomalopsis</taxon>
    </lineage>
</organism>
<comment type="caution">
    <text evidence="1">The sequence shown here is derived from an EMBL/GenBank/DDBJ whole genome shotgun (WGS) entry which is preliminary data.</text>
</comment>
<dbReference type="Proteomes" id="UP000215335">
    <property type="component" value="Unassembled WGS sequence"/>
</dbReference>
<accession>A0A232F2V4</accession>
<name>A0A232F2V4_9HYME</name>
<evidence type="ECO:0000313" key="1">
    <source>
        <dbReference type="EMBL" id="OXU24757.1"/>
    </source>
</evidence>